<dbReference type="SUPFAM" id="SSF54593">
    <property type="entry name" value="Glyoxalase/Bleomycin resistance protein/Dihydroxybiphenyl dioxygenase"/>
    <property type="match status" value="1"/>
</dbReference>
<accession>A0A285UW87</accession>
<name>A0A285UW87_9BACL</name>
<dbReference type="GO" id="GO:0051213">
    <property type="term" value="F:dioxygenase activity"/>
    <property type="evidence" value="ECO:0007669"/>
    <property type="project" value="UniProtKB-KW"/>
</dbReference>
<dbReference type="PANTHER" id="PTHR43279">
    <property type="entry name" value="CATECHOL-2,3-DIOXYGENASE"/>
    <property type="match status" value="1"/>
</dbReference>
<dbReference type="EMBL" id="OBQC01000021">
    <property type="protein sequence ID" value="SOC44501.1"/>
    <property type="molecule type" value="Genomic_DNA"/>
</dbReference>
<dbReference type="Gene3D" id="3.10.180.10">
    <property type="entry name" value="2,3-Dihydroxybiphenyl 1,2-Dioxygenase, domain 1"/>
    <property type="match status" value="2"/>
</dbReference>
<dbReference type="AlphaFoldDB" id="A0A285UW87"/>
<evidence type="ECO:0000313" key="2">
    <source>
        <dbReference type="EMBL" id="SOC44501.1"/>
    </source>
</evidence>
<proteinExistence type="predicted"/>
<evidence type="ECO:0000259" key="1">
    <source>
        <dbReference type="PROSITE" id="PS51819"/>
    </source>
</evidence>
<dbReference type="InterPro" id="IPR004360">
    <property type="entry name" value="Glyas_Fos-R_dOase_dom"/>
</dbReference>
<dbReference type="RefSeq" id="WP_170949558.1">
    <property type="nucleotide sequence ID" value="NZ_OBQC01000021.1"/>
</dbReference>
<keyword evidence="3" id="KW-1185">Reference proteome</keyword>
<dbReference type="Pfam" id="PF00903">
    <property type="entry name" value="Glyoxalase"/>
    <property type="match status" value="2"/>
</dbReference>
<evidence type="ECO:0000313" key="3">
    <source>
        <dbReference type="Proteomes" id="UP000219252"/>
    </source>
</evidence>
<dbReference type="PANTHER" id="PTHR43279:SF1">
    <property type="entry name" value="CATECHOL-2,3-DIOXYGENASE"/>
    <property type="match status" value="1"/>
</dbReference>
<feature type="domain" description="VOC" evidence="1">
    <location>
        <begin position="135"/>
        <end position="252"/>
    </location>
</feature>
<dbReference type="Proteomes" id="UP000219252">
    <property type="component" value="Unassembled WGS sequence"/>
</dbReference>
<protein>
    <submittedName>
        <fullName evidence="2">Catechol-2,3-dioxygenase</fullName>
    </submittedName>
</protein>
<sequence>MLKPSKLGYAELTVRDLEGMTHYYSEILGFTLMEEDEQGRRYFSSGLDHHNIILTPVNESNLLSMGFQLAKDVSLIDAQKELNKLGVPSELKTDAQPGISEFLELQDPDGFNVHLYTEIEMPAPRFKEKGIIPNKLGHLALASTNPIKTAEFYKDVLGFYYTDKIDERANFLTCNTDHHVLNVSNLGKRLGQSNLYHIAFELRDASHQYQAMDILARNNIKVLWGPNRHTAGHNIAAYHHDPDGNLVELFIDMDQLIPGLGYFDPRPWHEDFPMLPRYWDDNSQWGTKFEETLLDYASKKFEKVSNKN</sequence>
<organism evidence="2 3">
    <name type="scientific">Ureibacillus acetophenoni</name>
    <dbReference type="NCBI Taxonomy" id="614649"/>
    <lineage>
        <taxon>Bacteria</taxon>
        <taxon>Bacillati</taxon>
        <taxon>Bacillota</taxon>
        <taxon>Bacilli</taxon>
        <taxon>Bacillales</taxon>
        <taxon>Caryophanaceae</taxon>
        <taxon>Ureibacillus</taxon>
    </lineage>
</organism>
<dbReference type="PROSITE" id="PS51819">
    <property type="entry name" value="VOC"/>
    <property type="match status" value="2"/>
</dbReference>
<keyword evidence="2" id="KW-0560">Oxidoreductase</keyword>
<dbReference type="InterPro" id="IPR037523">
    <property type="entry name" value="VOC_core"/>
</dbReference>
<reference evidence="3" key="1">
    <citation type="submission" date="2017-08" db="EMBL/GenBank/DDBJ databases">
        <authorList>
            <person name="Varghese N."/>
            <person name="Submissions S."/>
        </authorList>
    </citation>
    <scope>NUCLEOTIDE SEQUENCE [LARGE SCALE GENOMIC DNA]</scope>
    <source>
        <strain evidence="3">JC23</strain>
    </source>
</reference>
<dbReference type="InterPro" id="IPR029068">
    <property type="entry name" value="Glyas_Bleomycin-R_OHBP_Dase"/>
</dbReference>
<gene>
    <name evidence="2" type="ORF">SAMN05877842_1213</name>
</gene>
<feature type="domain" description="VOC" evidence="1">
    <location>
        <begin position="6"/>
        <end position="118"/>
    </location>
</feature>
<keyword evidence="2" id="KW-0223">Dioxygenase</keyword>